<evidence type="ECO:0000313" key="2">
    <source>
        <dbReference type="EMBL" id="KJH40037.1"/>
    </source>
</evidence>
<keyword evidence="3" id="KW-1185">Reference proteome</keyword>
<dbReference type="EMBL" id="KN718344">
    <property type="protein sequence ID" value="KJH40037.1"/>
    <property type="molecule type" value="Genomic_DNA"/>
</dbReference>
<reference evidence="3" key="2">
    <citation type="journal article" date="2016" name="Sci. Rep.">
        <title>Dictyocaulus viviparus genome, variome and transcriptome elucidate lungworm biology and support future intervention.</title>
        <authorList>
            <person name="McNulty S.N."/>
            <person name="Strube C."/>
            <person name="Rosa B.A."/>
            <person name="Martin J.C."/>
            <person name="Tyagi R."/>
            <person name="Choi Y.J."/>
            <person name="Wang Q."/>
            <person name="Hallsworth Pepin K."/>
            <person name="Zhang X."/>
            <person name="Ozersky P."/>
            <person name="Wilson R.K."/>
            <person name="Sternberg P.W."/>
            <person name="Gasser R.B."/>
            <person name="Mitreva M."/>
        </authorList>
    </citation>
    <scope>NUCLEOTIDE SEQUENCE [LARGE SCALE GENOMIC DNA]</scope>
    <source>
        <strain evidence="3">HannoverDv2000</strain>
    </source>
</reference>
<protein>
    <submittedName>
        <fullName evidence="2">Uncharacterized protein</fullName>
    </submittedName>
</protein>
<evidence type="ECO:0000256" key="1">
    <source>
        <dbReference type="SAM" id="MobiDB-lite"/>
    </source>
</evidence>
<reference evidence="2 3" key="1">
    <citation type="submission" date="2013-11" db="EMBL/GenBank/DDBJ databases">
        <title>Draft genome of the bovine lungworm Dictyocaulus viviparus.</title>
        <authorList>
            <person name="Mitreva M."/>
        </authorList>
    </citation>
    <scope>NUCLEOTIDE SEQUENCE [LARGE SCALE GENOMIC DNA]</scope>
    <source>
        <strain evidence="2 3">HannoverDv2000</strain>
    </source>
</reference>
<dbReference type="AlphaFoldDB" id="A0A0D8X8C8"/>
<proteinExistence type="predicted"/>
<sequence>MTAPGVAADAKSAISLKQNLATWWSWSPGTAEDVLRSRGMSIRVPSSTLSAIGLDLGQQHVRGSQPRAVPVWLMYQSLFTPPWADHHPFLQPQSTTDTPATASRPCLSLPTPKKQVGPTGFLQPGPPLHTTCFGALMSHPFISDPAWGHGQGQEEHERWSEECRSVLGPQTFLIVSPGAHGDGALKPALVMLCMAATLQPPVVTPGEDATLFSVEAAGDLLDRTSALVDRDMAQIRRMFQLLVEDIMEEVEVLADEKQQQGSSQDLDEKILEEQGQQRPGGLNELLALDALRALATLQVELSSDHEKNCRA</sequence>
<gene>
    <name evidence="2" type="ORF">DICVIV_14050</name>
</gene>
<accession>A0A0D8X8C8</accession>
<feature type="region of interest" description="Disordered" evidence="1">
    <location>
        <begin position="256"/>
        <end position="277"/>
    </location>
</feature>
<evidence type="ECO:0000313" key="3">
    <source>
        <dbReference type="Proteomes" id="UP000053766"/>
    </source>
</evidence>
<organism evidence="2 3">
    <name type="scientific">Dictyocaulus viviparus</name>
    <name type="common">Bovine lungworm</name>
    <dbReference type="NCBI Taxonomy" id="29172"/>
    <lineage>
        <taxon>Eukaryota</taxon>
        <taxon>Metazoa</taxon>
        <taxon>Ecdysozoa</taxon>
        <taxon>Nematoda</taxon>
        <taxon>Chromadorea</taxon>
        <taxon>Rhabditida</taxon>
        <taxon>Rhabditina</taxon>
        <taxon>Rhabditomorpha</taxon>
        <taxon>Strongyloidea</taxon>
        <taxon>Metastrongylidae</taxon>
        <taxon>Dictyocaulus</taxon>
    </lineage>
</organism>
<name>A0A0D8X8C8_DICVI</name>
<dbReference type="OrthoDB" id="9717588at2759"/>
<dbReference type="Proteomes" id="UP000053766">
    <property type="component" value="Unassembled WGS sequence"/>
</dbReference>